<keyword evidence="2" id="KW-1185">Reference proteome</keyword>
<accession>A0A8J4XPD3</accession>
<dbReference type="Proteomes" id="UP000770661">
    <property type="component" value="Unassembled WGS sequence"/>
</dbReference>
<dbReference type="Gene3D" id="3.80.10.10">
    <property type="entry name" value="Ribonuclease Inhibitor"/>
    <property type="match status" value="1"/>
</dbReference>
<dbReference type="AlphaFoldDB" id="A0A8J4XPD3"/>
<evidence type="ECO:0000313" key="2">
    <source>
        <dbReference type="Proteomes" id="UP000770661"/>
    </source>
</evidence>
<reference evidence="1" key="1">
    <citation type="submission" date="2020-07" db="EMBL/GenBank/DDBJ databases">
        <title>The High-quality genome of the commercially important snow crab, Chionoecetes opilio.</title>
        <authorList>
            <person name="Jeong J.-H."/>
            <person name="Ryu S."/>
        </authorList>
    </citation>
    <scope>NUCLEOTIDE SEQUENCE</scope>
    <source>
        <strain evidence="1">MADBK_172401_WGS</strain>
        <tissue evidence="1">Digestive gland</tissue>
    </source>
</reference>
<dbReference type="EMBL" id="JACEEZ010023434">
    <property type="protein sequence ID" value="KAG0711292.1"/>
    <property type="molecule type" value="Genomic_DNA"/>
</dbReference>
<proteinExistence type="predicted"/>
<dbReference type="SUPFAM" id="SSF52047">
    <property type="entry name" value="RNI-like"/>
    <property type="match status" value="1"/>
</dbReference>
<protein>
    <submittedName>
        <fullName evidence="1">Uncharacterized protein</fullName>
    </submittedName>
</protein>
<sequence>MAVSDVNIIHPPLLLSIVKRLISQVCRFTWETSLGDALRAPTMCHYRPRTTPPHTHGKDKHPAYYMSPQPAFDSGHTNTVGTETTFTPSAAQKRLLTPKFKSQRLGANSNVGDAEAGILNFIIDNCPLLTMLEIGVDETPDENNESTPKDGSVIPPLNVKGSLMSDCPAALRSRSLPRNPIYWHALKNIKKLKRLTHLTLCSIPVTNGEFLHEIAIGCPRLKFLRLSNLGPSGKCCYLKDLTESVTLMACLTHLREGATTPAPPSSFRKNGFDG</sequence>
<dbReference type="OrthoDB" id="6338186at2759"/>
<dbReference type="InterPro" id="IPR032675">
    <property type="entry name" value="LRR_dom_sf"/>
</dbReference>
<gene>
    <name evidence="1" type="ORF">GWK47_020915</name>
</gene>
<organism evidence="1 2">
    <name type="scientific">Chionoecetes opilio</name>
    <name type="common">Atlantic snow crab</name>
    <name type="synonym">Cancer opilio</name>
    <dbReference type="NCBI Taxonomy" id="41210"/>
    <lineage>
        <taxon>Eukaryota</taxon>
        <taxon>Metazoa</taxon>
        <taxon>Ecdysozoa</taxon>
        <taxon>Arthropoda</taxon>
        <taxon>Crustacea</taxon>
        <taxon>Multicrustacea</taxon>
        <taxon>Malacostraca</taxon>
        <taxon>Eumalacostraca</taxon>
        <taxon>Eucarida</taxon>
        <taxon>Decapoda</taxon>
        <taxon>Pleocyemata</taxon>
        <taxon>Brachyura</taxon>
        <taxon>Eubrachyura</taxon>
        <taxon>Majoidea</taxon>
        <taxon>Majidae</taxon>
        <taxon>Chionoecetes</taxon>
    </lineage>
</organism>
<name>A0A8J4XPD3_CHIOP</name>
<comment type="caution">
    <text evidence="1">The sequence shown here is derived from an EMBL/GenBank/DDBJ whole genome shotgun (WGS) entry which is preliminary data.</text>
</comment>
<evidence type="ECO:0000313" key="1">
    <source>
        <dbReference type="EMBL" id="KAG0711292.1"/>
    </source>
</evidence>